<dbReference type="SUPFAM" id="SSF52317">
    <property type="entry name" value="Class I glutamine amidotransferase-like"/>
    <property type="match status" value="1"/>
</dbReference>
<dbReference type="InterPro" id="IPR018060">
    <property type="entry name" value="HTH_AraC"/>
</dbReference>
<comment type="caution">
    <text evidence="5">The sequence shown here is derived from an EMBL/GenBank/DDBJ whole genome shotgun (WGS) entry which is preliminary data.</text>
</comment>
<dbReference type="InterPro" id="IPR052158">
    <property type="entry name" value="INH-QAR"/>
</dbReference>
<keyword evidence="3" id="KW-0804">Transcription</keyword>
<protein>
    <submittedName>
        <fullName evidence="5">GlxA family transcriptional regulator</fullName>
    </submittedName>
</protein>
<dbReference type="PROSITE" id="PS00041">
    <property type="entry name" value="HTH_ARAC_FAMILY_1"/>
    <property type="match status" value="1"/>
</dbReference>
<keyword evidence="2" id="KW-0238">DNA-binding</keyword>
<evidence type="ECO:0000256" key="1">
    <source>
        <dbReference type="ARBA" id="ARBA00023015"/>
    </source>
</evidence>
<dbReference type="PROSITE" id="PS01124">
    <property type="entry name" value="HTH_ARAC_FAMILY_2"/>
    <property type="match status" value="1"/>
</dbReference>
<name>A0ABT5UC22_9GAMM</name>
<dbReference type="PANTHER" id="PTHR43130">
    <property type="entry name" value="ARAC-FAMILY TRANSCRIPTIONAL REGULATOR"/>
    <property type="match status" value="1"/>
</dbReference>
<dbReference type="Gene3D" id="3.40.50.880">
    <property type="match status" value="1"/>
</dbReference>
<evidence type="ECO:0000313" key="5">
    <source>
        <dbReference type="EMBL" id="MDE1462659.1"/>
    </source>
</evidence>
<gene>
    <name evidence="5" type="ORF">ORQ98_11825</name>
</gene>
<dbReference type="Pfam" id="PF12833">
    <property type="entry name" value="HTH_18"/>
    <property type="match status" value="1"/>
</dbReference>
<dbReference type="InterPro" id="IPR029062">
    <property type="entry name" value="Class_I_gatase-like"/>
</dbReference>
<evidence type="ECO:0000259" key="4">
    <source>
        <dbReference type="PROSITE" id="PS01124"/>
    </source>
</evidence>
<keyword evidence="1" id="KW-0805">Transcription regulation</keyword>
<dbReference type="SMART" id="SM00342">
    <property type="entry name" value="HTH_ARAC"/>
    <property type="match status" value="1"/>
</dbReference>
<dbReference type="SUPFAM" id="SSF46689">
    <property type="entry name" value="Homeodomain-like"/>
    <property type="match status" value="2"/>
</dbReference>
<dbReference type="InterPro" id="IPR009057">
    <property type="entry name" value="Homeodomain-like_sf"/>
</dbReference>
<keyword evidence="6" id="KW-1185">Reference proteome</keyword>
<dbReference type="Gene3D" id="1.10.10.60">
    <property type="entry name" value="Homeodomain-like"/>
    <property type="match status" value="1"/>
</dbReference>
<dbReference type="EMBL" id="JAPMOU010000012">
    <property type="protein sequence ID" value="MDE1462659.1"/>
    <property type="molecule type" value="Genomic_DNA"/>
</dbReference>
<dbReference type="CDD" id="cd03136">
    <property type="entry name" value="GATase1_AraC_ArgR_like"/>
    <property type="match status" value="1"/>
</dbReference>
<feature type="domain" description="HTH araC/xylS-type" evidence="4">
    <location>
        <begin position="222"/>
        <end position="320"/>
    </location>
</feature>
<evidence type="ECO:0000256" key="2">
    <source>
        <dbReference type="ARBA" id="ARBA00023125"/>
    </source>
</evidence>
<dbReference type="Proteomes" id="UP001528823">
    <property type="component" value="Unassembled WGS sequence"/>
</dbReference>
<dbReference type="RefSeq" id="WP_274689011.1">
    <property type="nucleotide sequence ID" value="NZ_JAPMOU010000012.1"/>
</dbReference>
<dbReference type="PRINTS" id="PR00032">
    <property type="entry name" value="HTHARAC"/>
</dbReference>
<organism evidence="5 6">
    <name type="scientific">Spartinivicinus poritis</name>
    <dbReference type="NCBI Taxonomy" id="2994640"/>
    <lineage>
        <taxon>Bacteria</taxon>
        <taxon>Pseudomonadati</taxon>
        <taxon>Pseudomonadota</taxon>
        <taxon>Gammaproteobacteria</taxon>
        <taxon>Oceanospirillales</taxon>
        <taxon>Zooshikellaceae</taxon>
        <taxon>Spartinivicinus</taxon>
    </lineage>
</organism>
<proteinExistence type="predicted"/>
<reference evidence="5 6" key="1">
    <citation type="submission" date="2022-11" db="EMBL/GenBank/DDBJ databases">
        <title>Spartinivicinus poritis sp. nov., isolated from scleractinian coral Porites lutea.</title>
        <authorList>
            <person name="Zhang G."/>
            <person name="Cai L."/>
            <person name="Wei Q."/>
        </authorList>
    </citation>
    <scope>NUCLEOTIDE SEQUENCE [LARGE SCALE GENOMIC DNA]</scope>
    <source>
        <strain evidence="5 6">A2-2</strain>
    </source>
</reference>
<accession>A0ABT5UC22</accession>
<evidence type="ECO:0000313" key="6">
    <source>
        <dbReference type="Proteomes" id="UP001528823"/>
    </source>
</evidence>
<dbReference type="InterPro" id="IPR020449">
    <property type="entry name" value="Tscrpt_reg_AraC-type_HTH"/>
</dbReference>
<dbReference type="PANTHER" id="PTHR43130:SF3">
    <property type="entry name" value="HTH-TYPE TRANSCRIPTIONAL REGULATOR RV1931C"/>
    <property type="match status" value="1"/>
</dbReference>
<sequence length="320" mass="35785">MFGDPPHKLPQQVSYLLLPRFSLIGFSSLVDPLRWANTISGKVLYDWNNLAVTGTSVESSDRIAVQVDGTINDIDHCQMLIVCAGYDPQHQVNPALMGWLRRQASHGALIGAQDTGSYILASAGLLNHYRATIHWENLQSFAEMFPQVKVVNDIFEIDRNRFSCSGGLSGLDMMLHLVQCQHGQDLASAIAEQLIYSQRRSAEHPQRLSLQARLGTTNPKLIAAIKIMRRNLEEPLSIPALAAEVHISDRELERLFRKHLQTTPGSYYRNLRLEQARCLLQQTSRSVTNIAVACGFSSSAHFSRSYLSRYGIAPSKDRQS</sequence>
<evidence type="ECO:0000256" key="3">
    <source>
        <dbReference type="ARBA" id="ARBA00023163"/>
    </source>
</evidence>
<dbReference type="InterPro" id="IPR018062">
    <property type="entry name" value="HTH_AraC-typ_CS"/>
</dbReference>